<evidence type="ECO:0008006" key="3">
    <source>
        <dbReference type="Google" id="ProtNLM"/>
    </source>
</evidence>
<evidence type="ECO:0000313" key="2">
    <source>
        <dbReference type="Proteomes" id="UP000198862"/>
    </source>
</evidence>
<reference evidence="1 2" key="1">
    <citation type="submission" date="2016-10" db="EMBL/GenBank/DDBJ databases">
        <authorList>
            <person name="de Groot N.N."/>
        </authorList>
    </citation>
    <scope>NUCLEOTIDE SEQUENCE [LARGE SCALE GENOMIC DNA]</scope>
    <source>
        <strain evidence="1 2">DSM 6059</strain>
    </source>
</reference>
<dbReference type="STRING" id="1123010.SAMN02745724_01612"/>
<dbReference type="Proteomes" id="UP000198862">
    <property type="component" value="Unassembled WGS sequence"/>
</dbReference>
<protein>
    <recommendedName>
        <fullName evidence="3">Solute-binding protein family 3/N-terminal domain-containing protein</fullName>
    </recommendedName>
</protein>
<proteinExistence type="predicted"/>
<dbReference type="OrthoDB" id="5764299at2"/>
<evidence type="ECO:0000313" key="1">
    <source>
        <dbReference type="EMBL" id="SFC42147.1"/>
    </source>
</evidence>
<keyword evidence="2" id="KW-1185">Reference proteome</keyword>
<dbReference type="EMBL" id="FOLO01000009">
    <property type="protein sequence ID" value="SFC42147.1"/>
    <property type="molecule type" value="Genomic_DNA"/>
</dbReference>
<dbReference type="RefSeq" id="WP_091982572.1">
    <property type="nucleotide sequence ID" value="NZ_FOLO01000009.1"/>
</dbReference>
<organism evidence="1 2">
    <name type="scientific">Pseudoalteromonas denitrificans DSM 6059</name>
    <dbReference type="NCBI Taxonomy" id="1123010"/>
    <lineage>
        <taxon>Bacteria</taxon>
        <taxon>Pseudomonadati</taxon>
        <taxon>Pseudomonadota</taxon>
        <taxon>Gammaproteobacteria</taxon>
        <taxon>Alteromonadales</taxon>
        <taxon>Pseudoalteromonadaceae</taxon>
        <taxon>Pseudoalteromonas</taxon>
    </lineage>
</organism>
<dbReference type="AlphaFoldDB" id="A0A1I1J0R3"/>
<sequence length="303" mass="35094">MQIYLLKFISLFILILVPIRLEAHSNKNKDIKSSNQLVWLVEDKLENKNLLDNNYEISSPSTHIERLVISKLKMYDINVQRASSSRINHSLQNLKNACTANRANTTHRQIYSLFSSPQSFYLTHKLYRFNAKRPLSSSVLNEDGQIKSLSHIFDIYPSNTIGIAQGISFGPFLDQEIAKLNKKNIYYRGGTGRVVALESMLYLDRFDFLLALPIDITPTKEQEKQLEYFPISNAPPYLIAYFNCSKSTFGKKVIKNINQILEQLYQTPEYYKAHKKSFSAQELSHLQQYLKSKFTDKVYISEK</sequence>
<name>A0A1I1J0R3_9GAMM</name>
<gene>
    <name evidence="1" type="ORF">SAMN02745724_01612</name>
</gene>
<accession>A0A1I1J0R3</accession>